<organism evidence="3 4">
    <name type="scientific">Achlya hypogyna</name>
    <name type="common">Oomycete</name>
    <name type="synonym">Protoachlya hypogyna</name>
    <dbReference type="NCBI Taxonomy" id="1202772"/>
    <lineage>
        <taxon>Eukaryota</taxon>
        <taxon>Sar</taxon>
        <taxon>Stramenopiles</taxon>
        <taxon>Oomycota</taxon>
        <taxon>Saprolegniomycetes</taxon>
        <taxon>Saprolegniales</taxon>
        <taxon>Achlyaceae</taxon>
        <taxon>Achlya</taxon>
    </lineage>
</organism>
<evidence type="ECO:0008006" key="5">
    <source>
        <dbReference type="Google" id="ProtNLM"/>
    </source>
</evidence>
<protein>
    <recommendedName>
        <fullName evidence="5">Secreted protein</fullName>
    </recommendedName>
</protein>
<dbReference type="AlphaFoldDB" id="A0A1V9ZAI2"/>
<gene>
    <name evidence="3" type="ORF">ACHHYP_00877</name>
</gene>
<feature type="signal peptide" evidence="2">
    <location>
        <begin position="1"/>
        <end position="23"/>
    </location>
</feature>
<evidence type="ECO:0000313" key="3">
    <source>
        <dbReference type="EMBL" id="OQR94870.1"/>
    </source>
</evidence>
<keyword evidence="4" id="KW-1185">Reference proteome</keyword>
<accession>A0A1V9ZAI2</accession>
<feature type="transmembrane region" description="Helical" evidence="1">
    <location>
        <begin position="68"/>
        <end position="88"/>
    </location>
</feature>
<dbReference type="EMBL" id="JNBR01000349">
    <property type="protein sequence ID" value="OQR94870.1"/>
    <property type="molecule type" value="Genomic_DNA"/>
</dbReference>
<keyword evidence="1" id="KW-1133">Transmembrane helix</keyword>
<evidence type="ECO:0000256" key="2">
    <source>
        <dbReference type="SAM" id="SignalP"/>
    </source>
</evidence>
<keyword evidence="2" id="KW-0732">Signal</keyword>
<dbReference type="Proteomes" id="UP000243579">
    <property type="component" value="Unassembled WGS sequence"/>
</dbReference>
<name>A0A1V9ZAI2_ACHHY</name>
<feature type="chain" id="PRO_5012958187" description="Secreted protein" evidence="2">
    <location>
        <begin position="24"/>
        <end position="127"/>
    </location>
</feature>
<evidence type="ECO:0000313" key="4">
    <source>
        <dbReference type="Proteomes" id="UP000243579"/>
    </source>
</evidence>
<reference evidence="3 4" key="1">
    <citation type="journal article" date="2014" name="Genome Biol. Evol.">
        <title>The secreted proteins of Achlya hypogyna and Thraustotheca clavata identify the ancestral oomycete secretome and reveal gene acquisitions by horizontal gene transfer.</title>
        <authorList>
            <person name="Misner I."/>
            <person name="Blouin N."/>
            <person name="Leonard G."/>
            <person name="Richards T.A."/>
            <person name="Lane C.E."/>
        </authorList>
    </citation>
    <scope>NUCLEOTIDE SEQUENCE [LARGE SCALE GENOMIC DNA]</scope>
    <source>
        <strain evidence="3 4">ATCC 48635</strain>
    </source>
</reference>
<keyword evidence="1" id="KW-0812">Transmembrane</keyword>
<evidence type="ECO:0000256" key="1">
    <source>
        <dbReference type="SAM" id="Phobius"/>
    </source>
</evidence>
<comment type="caution">
    <text evidence="3">The sequence shown here is derived from an EMBL/GenBank/DDBJ whole genome shotgun (WGS) entry which is preliminary data.</text>
</comment>
<sequence>MQACKTLVFVACCLLPDPARVDGQVGNSSGSGSLDATIRLPTLQPTAMMTVPTPARKRPDGDDELSTGSVIAIACGVFLGITAIGLGVKYTVSYIEYRQYLVQASMEAMLEPLLPESDLYVYKPQAD</sequence>
<proteinExistence type="predicted"/>
<keyword evidence="1" id="KW-0472">Membrane</keyword>